<dbReference type="InterPro" id="IPR007815">
    <property type="entry name" value="Emycin_Estase"/>
</dbReference>
<organism evidence="1 2">
    <name type="scientific">Clostridium sulfidigenes</name>
    <dbReference type="NCBI Taxonomy" id="318464"/>
    <lineage>
        <taxon>Bacteria</taxon>
        <taxon>Bacillati</taxon>
        <taxon>Bacillota</taxon>
        <taxon>Clostridia</taxon>
        <taxon>Eubacteriales</taxon>
        <taxon>Clostridiaceae</taxon>
        <taxon>Clostridium</taxon>
    </lineage>
</organism>
<dbReference type="SUPFAM" id="SSF159501">
    <property type="entry name" value="EreA/ChaN-like"/>
    <property type="match status" value="1"/>
</dbReference>
<comment type="caution">
    <text evidence="1">The sequence shown here is derived from an EMBL/GenBank/DDBJ whole genome shotgun (WGS) entry which is preliminary data.</text>
</comment>
<dbReference type="Gene3D" id="3.30.1870.10">
    <property type="entry name" value="EreA-like, domain 2"/>
    <property type="match status" value="1"/>
</dbReference>
<dbReference type="CDD" id="cd14728">
    <property type="entry name" value="Ere-like"/>
    <property type="match status" value="1"/>
</dbReference>
<evidence type="ECO:0000313" key="1">
    <source>
        <dbReference type="EMBL" id="MBE6059390.1"/>
    </source>
</evidence>
<dbReference type="GO" id="GO:0046677">
    <property type="term" value="P:response to antibiotic"/>
    <property type="evidence" value="ECO:0007669"/>
    <property type="project" value="InterPro"/>
</dbReference>
<dbReference type="PANTHER" id="PTHR31299:SF0">
    <property type="entry name" value="ESTERASE, PUTATIVE (AFU_ORTHOLOGUE AFUA_1G05850)-RELATED"/>
    <property type="match status" value="1"/>
</dbReference>
<dbReference type="Gene3D" id="3.40.1660.10">
    <property type="entry name" value="EreA-like (biosynthetic domain)"/>
    <property type="match status" value="1"/>
</dbReference>
<dbReference type="AlphaFoldDB" id="A0A927W6D6"/>
<proteinExistence type="predicted"/>
<dbReference type="PANTHER" id="PTHR31299">
    <property type="entry name" value="ESTERASE, PUTATIVE (AFU_ORTHOLOGUE AFUA_1G05850)-RELATED"/>
    <property type="match status" value="1"/>
</dbReference>
<sequence length="449" mass="51746">MKMKRGNKALLIISVIIILGLVCLGLFGGKLSPNEEAEIIKEKLVPLNTVEVGNGFEDLKVFKDIFKDKQIIALGGATYGTKEFFQIKHRMLEFLVEEMGYRTFAMDVDFGRTELINNYILNGEGNAENVVRQTKINGGYSWSTVESLELIEWMRKYNEDSNHKEKIKFYGIQVTNAEDSSNFVIDYLRDIDEDLYKKFDGELDEVRGRPVRNIPTSELRREQEKVEILINIFNENKEKLVKSTSEEKYEEASKYLQTILKSIELAIYSGPEHNIKEALNMEGKLLADNIKWILDCESKNGNDKIVLWSGNQHISNISKDYKTMGYNLKEMYKDKYYSLALEFHQGSFGAYPINSSGVGSEYEIYNIEEGNPQLFSNIFNLTEISNSFIDFKSSSQDKDVKKILSSSILMHNIIFYNGYEEDYYMKLKPIDTFDGLIFIRDTNAISKLK</sequence>
<name>A0A927W6D6_9CLOT</name>
<accession>A0A927W6D6</accession>
<dbReference type="Proteomes" id="UP000768462">
    <property type="component" value="Unassembled WGS sequence"/>
</dbReference>
<protein>
    <submittedName>
        <fullName evidence="1">Erythromycin esterase family protein</fullName>
    </submittedName>
</protein>
<dbReference type="EMBL" id="SVCM01000050">
    <property type="protein sequence ID" value="MBE6059390.1"/>
    <property type="molecule type" value="Genomic_DNA"/>
</dbReference>
<dbReference type="InterPro" id="IPR052036">
    <property type="entry name" value="Hydrolase/PRTase-associated"/>
</dbReference>
<dbReference type="Gene3D" id="1.20.1440.30">
    <property type="entry name" value="Biosynthetic Protein domain"/>
    <property type="match status" value="1"/>
</dbReference>
<evidence type="ECO:0000313" key="2">
    <source>
        <dbReference type="Proteomes" id="UP000768462"/>
    </source>
</evidence>
<gene>
    <name evidence="1" type="ORF">E7215_04355</name>
</gene>
<dbReference type="Pfam" id="PF05139">
    <property type="entry name" value="Erythro_esteras"/>
    <property type="match status" value="1"/>
</dbReference>
<reference evidence="1" key="1">
    <citation type="submission" date="2019-04" db="EMBL/GenBank/DDBJ databases">
        <title>Evolution of Biomass-Degrading Anaerobic Consortia Revealed by Metagenomics.</title>
        <authorList>
            <person name="Peng X."/>
        </authorList>
    </citation>
    <scope>NUCLEOTIDE SEQUENCE</scope>
    <source>
        <strain evidence="1">SIG254</strain>
    </source>
</reference>